<organism evidence="1 2">
    <name type="scientific">Pirellulimonas nuda</name>
    <dbReference type="NCBI Taxonomy" id="2528009"/>
    <lineage>
        <taxon>Bacteria</taxon>
        <taxon>Pseudomonadati</taxon>
        <taxon>Planctomycetota</taxon>
        <taxon>Planctomycetia</taxon>
        <taxon>Pirellulales</taxon>
        <taxon>Lacipirellulaceae</taxon>
        <taxon>Pirellulimonas</taxon>
    </lineage>
</organism>
<evidence type="ECO:0000313" key="2">
    <source>
        <dbReference type="Proteomes" id="UP000317429"/>
    </source>
</evidence>
<sequence>MRKRLGLQRPIASPRQAYSLLEVALAVALVGGTLVPALRVVRDGLELSRTTDRHQLLANFAVAKLEEQLGVIATTWTSGQTTGSFTAEGFASLRYVAVRSDSPADGGIASRLMNVTVTVFDDANTNATLDAGERNTVFRTKVARLATYVAS</sequence>
<dbReference type="AlphaFoldDB" id="A0A518DEL5"/>
<dbReference type="EMBL" id="CP036291">
    <property type="protein sequence ID" value="QDU89913.1"/>
    <property type="molecule type" value="Genomic_DNA"/>
</dbReference>
<keyword evidence="2" id="KW-1185">Reference proteome</keyword>
<dbReference type="OrthoDB" id="284674at2"/>
<proteinExistence type="predicted"/>
<protein>
    <recommendedName>
        <fullName evidence="3">Bacterial type II secretion system protein I/J</fullName>
    </recommendedName>
</protein>
<reference evidence="1 2" key="1">
    <citation type="submission" date="2019-02" db="EMBL/GenBank/DDBJ databases">
        <title>Deep-cultivation of Planctomycetes and their phenomic and genomic characterization uncovers novel biology.</title>
        <authorList>
            <person name="Wiegand S."/>
            <person name="Jogler M."/>
            <person name="Boedeker C."/>
            <person name="Pinto D."/>
            <person name="Vollmers J."/>
            <person name="Rivas-Marin E."/>
            <person name="Kohn T."/>
            <person name="Peeters S.H."/>
            <person name="Heuer A."/>
            <person name="Rast P."/>
            <person name="Oberbeckmann S."/>
            <person name="Bunk B."/>
            <person name="Jeske O."/>
            <person name="Meyerdierks A."/>
            <person name="Storesund J.E."/>
            <person name="Kallscheuer N."/>
            <person name="Luecker S."/>
            <person name="Lage O.M."/>
            <person name="Pohl T."/>
            <person name="Merkel B.J."/>
            <person name="Hornburger P."/>
            <person name="Mueller R.-W."/>
            <person name="Bruemmer F."/>
            <person name="Labrenz M."/>
            <person name="Spormann A.M."/>
            <person name="Op den Camp H."/>
            <person name="Overmann J."/>
            <person name="Amann R."/>
            <person name="Jetten M.S.M."/>
            <person name="Mascher T."/>
            <person name="Medema M.H."/>
            <person name="Devos D.P."/>
            <person name="Kaster A.-K."/>
            <person name="Ovreas L."/>
            <person name="Rohde M."/>
            <person name="Galperin M.Y."/>
            <person name="Jogler C."/>
        </authorList>
    </citation>
    <scope>NUCLEOTIDE SEQUENCE [LARGE SCALE GENOMIC DNA]</scope>
    <source>
        <strain evidence="1 2">Pla175</strain>
    </source>
</reference>
<dbReference type="Proteomes" id="UP000317429">
    <property type="component" value="Chromosome"/>
</dbReference>
<name>A0A518DEL5_9BACT</name>
<dbReference type="KEGG" id="pnd:Pla175_33100"/>
<dbReference type="RefSeq" id="WP_145287332.1">
    <property type="nucleotide sequence ID" value="NZ_CP036291.1"/>
</dbReference>
<gene>
    <name evidence="1" type="ORF">Pla175_33100</name>
</gene>
<evidence type="ECO:0000313" key="1">
    <source>
        <dbReference type="EMBL" id="QDU89913.1"/>
    </source>
</evidence>
<evidence type="ECO:0008006" key="3">
    <source>
        <dbReference type="Google" id="ProtNLM"/>
    </source>
</evidence>
<accession>A0A518DEL5</accession>